<comment type="caution">
    <text evidence="1">The sequence shown here is derived from an EMBL/GenBank/DDBJ whole genome shotgun (WGS) entry which is preliminary data.</text>
</comment>
<reference evidence="1 2" key="1">
    <citation type="submission" date="2024-03" db="EMBL/GenBank/DDBJ databases">
        <authorList>
            <person name="Martinez-Hernandez J."/>
        </authorList>
    </citation>
    <scope>NUCLEOTIDE SEQUENCE [LARGE SCALE GENOMIC DNA]</scope>
</reference>
<sequence>MALDDVNIVLEEEVMQEVMDENMIEIMKESLEGKMVENGEVEGEKMDVMEENVVLGMEKSEVNKEKRKELEEIMMENGEVDEGKIVIIDDGVDMEALLGDSDDGEGGEGNGDNGGVVRDFMEVENDDIFSIDINGEGDEFPSWNQWKFEEEQKWFSVYPYWENENSALNFWDVESPTNDWVVSLWQL</sequence>
<keyword evidence="2" id="KW-1185">Reference proteome</keyword>
<gene>
    <name evidence="1" type="ORF">LLUT_LOCUS117</name>
</gene>
<dbReference type="EMBL" id="CAXHTB010000001">
    <property type="protein sequence ID" value="CAL0299057.1"/>
    <property type="molecule type" value="Genomic_DNA"/>
</dbReference>
<dbReference type="Proteomes" id="UP001497480">
    <property type="component" value="Unassembled WGS sequence"/>
</dbReference>
<name>A0AAV1VQ74_LUPLU</name>
<dbReference type="AlphaFoldDB" id="A0AAV1VQ74"/>
<evidence type="ECO:0000313" key="2">
    <source>
        <dbReference type="Proteomes" id="UP001497480"/>
    </source>
</evidence>
<proteinExistence type="predicted"/>
<accession>A0AAV1VQ74</accession>
<evidence type="ECO:0000313" key="1">
    <source>
        <dbReference type="EMBL" id="CAL0299057.1"/>
    </source>
</evidence>
<protein>
    <submittedName>
        <fullName evidence="1">Uncharacterized protein</fullName>
    </submittedName>
</protein>
<organism evidence="1 2">
    <name type="scientific">Lupinus luteus</name>
    <name type="common">European yellow lupine</name>
    <dbReference type="NCBI Taxonomy" id="3873"/>
    <lineage>
        <taxon>Eukaryota</taxon>
        <taxon>Viridiplantae</taxon>
        <taxon>Streptophyta</taxon>
        <taxon>Embryophyta</taxon>
        <taxon>Tracheophyta</taxon>
        <taxon>Spermatophyta</taxon>
        <taxon>Magnoliopsida</taxon>
        <taxon>eudicotyledons</taxon>
        <taxon>Gunneridae</taxon>
        <taxon>Pentapetalae</taxon>
        <taxon>rosids</taxon>
        <taxon>fabids</taxon>
        <taxon>Fabales</taxon>
        <taxon>Fabaceae</taxon>
        <taxon>Papilionoideae</taxon>
        <taxon>50 kb inversion clade</taxon>
        <taxon>genistoids sensu lato</taxon>
        <taxon>core genistoids</taxon>
        <taxon>Genisteae</taxon>
        <taxon>Lupinus</taxon>
    </lineage>
</organism>